<organism evidence="4 5">
    <name type="scientific">Byssothecium circinans</name>
    <dbReference type="NCBI Taxonomy" id="147558"/>
    <lineage>
        <taxon>Eukaryota</taxon>
        <taxon>Fungi</taxon>
        <taxon>Dikarya</taxon>
        <taxon>Ascomycota</taxon>
        <taxon>Pezizomycotina</taxon>
        <taxon>Dothideomycetes</taxon>
        <taxon>Pleosporomycetidae</taxon>
        <taxon>Pleosporales</taxon>
        <taxon>Massarineae</taxon>
        <taxon>Massarinaceae</taxon>
        <taxon>Byssothecium</taxon>
    </lineage>
</organism>
<dbReference type="InterPro" id="IPR002110">
    <property type="entry name" value="Ankyrin_rpt"/>
</dbReference>
<protein>
    <submittedName>
        <fullName evidence="4">Ankyrin</fullName>
    </submittedName>
</protein>
<dbReference type="OrthoDB" id="5596414at2759"/>
<dbReference type="PANTHER" id="PTHR24173">
    <property type="entry name" value="ANKYRIN REPEAT CONTAINING"/>
    <property type="match status" value="1"/>
</dbReference>
<accession>A0A6A5TTV7</accession>
<dbReference type="Proteomes" id="UP000800035">
    <property type="component" value="Unassembled WGS sequence"/>
</dbReference>
<dbReference type="Pfam" id="PF12796">
    <property type="entry name" value="Ank_2"/>
    <property type="match status" value="2"/>
</dbReference>
<dbReference type="InterPro" id="IPR036770">
    <property type="entry name" value="Ankyrin_rpt-contain_sf"/>
</dbReference>
<keyword evidence="5" id="KW-1185">Reference proteome</keyword>
<dbReference type="PROSITE" id="PS50088">
    <property type="entry name" value="ANK_REPEAT"/>
    <property type="match status" value="2"/>
</dbReference>
<sequence length="422" mass="46109">MVRQMGKKAWEGRNLDLPIRETPAGSVHVQLFRDAIPGGPGDSTETNAYWTAFVSFSALSGRVKLLDVEFSVDKTSLNEGTKFMHVASFLLVQSSHIPIDEQVDGDSHIQNAYHDGDARLRFQAKHSTFNIVRGFGEEEAAGREKGDWFEPGRARCAIQILAYGSGIALMLRCKSCQLSIKARVGTSMTQAIAERRVEINENVGTKGPSASGFAAGNGWLAALKVLLGEAHQDDQLQDSEGRSALSWASGNGQVDTTRLLIDRTDANLKDNQGRTALSWAAENGHEETVDMLLRSNATLAEDNQGRSPLWWATECGHAFVVQLLLEHWPDIDFESPDNEGEKLLLAAAEKGYSAVLRVLVQELIKRRGGPDTDASFRAVLSSMIGAAKKGWLVYVRVLMESNVIRNPASAYNDPLFCAGEHG</sequence>
<dbReference type="AlphaFoldDB" id="A0A6A5TTV7"/>
<dbReference type="Gene3D" id="1.25.40.20">
    <property type="entry name" value="Ankyrin repeat-containing domain"/>
    <property type="match status" value="1"/>
</dbReference>
<evidence type="ECO:0000256" key="3">
    <source>
        <dbReference type="PROSITE-ProRule" id="PRU00023"/>
    </source>
</evidence>
<evidence type="ECO:0000313" key="4">
    <source>
        <dbReference type="EMBL" id="KAF1955440.1"/>
    </source>
</evidence>
<name>A0A6A5TTV7_9PLEO</name>
<dbReference type="EMBL" id="ML976994">
    <property type="protein sequence ID" value="KAF1955440.1"/>
    <property type="molecule type" value="Genomic_DNA"/>
</dbReference>
<evidence type="ECO:0000256" key="2">
    <source>
        <dbReference type="ARBA" id="ARBA00023043"/>
    </source>
</evidence>
<reference evidence="4" key="1">
    <citation type="journal article" date="2020" name="Stud. Mycol.">
        <title>101 Dothideomycetes genomes: a test case for predicting lifestyles and emergence of pathogens.</title>
        <authorList>
            <person name="Haridas S."/>
            <person name="Albert R."/>
            <person name="Binder M."/>
            <person name="Bloem J."/>
            <person name="Labutti K."/>
            <person name="Salamov A."/>
            <person name="Andreopoulos B."/>
            <person name="Baker S."/>
            <person name="Barry K."/>
            <person name="Bills G."/>
            <person name="Bluhm B."/>
            <person name="Cannon C."/>
            <person name="Castanera R."/>
            <person name="Culley D."/>
            <person name="Daum C."/>
            <person name="Ezra D."/>
            <person name="Gonzalez J."/>
            <person name="Henrissat B."/>
            <person name="Kuo A."/>
            <person name="Liang C."/>
            <person name="Lipzen A."/>
            <person name="Lutzoni F."/>
            <person name="Magnuson J."/>
            <person name="Mondo S."/>
            <person name="Nolan M."/>
            <person name="Ohm R."/>
            <person name="Pangilinan J."/>
            <person name="Park H.-J."/>
            <person name="Ramirez L."/>
            <person name="Alfaro M."/>
            <person name="Sun H."/>
            <person name="Tritt A."/>
            <person name="Yoshinaga Y."/>
            <person name="Zwiers L.-H."/>
            <person name="Turgeon B."/>
            <person name="Goodwin S."/>
            <person name="Spatafora J."/>
            <person name="Crous P."/>
            <person name="Grigoriev I."/>
        </authorList>
    </citation>
    <scope>NUCLEOTIDE SEQUENCE</scope>
    <source>
        <strain evidence="4">CBS 675.92</strain>
    </source>
</reference>
<evidence type="ECO:0000256" key="1">
    <source>
        <dbReference type="ARBA" id="ARBA00022737"/>
    </source>
</evidence>
<feature type="repeat" description="ANK" evidence="3">
    <location>
        <begin position="304"/>
        <end position="336"/>
    </location>
</feature>
<feature type="non-terminal residue" evidence="4">
    <location>
        <position position="422"/>
    </location>
</feature>
<feature type="repeat" description="ANK" evidence="3">
    <location>
        <begin position="272"/>
        <end position="304"/>
    </location>
</feature>
<proteinExistence type="predicted"/>
<keyword evidence="1" id="KW-0677">Repeat</keyword>
<dbReference type="PANTHER" id="PTHR24173:SF74">
    <property type="entry name" value="ANKYRIN REPEAT DOMAIN-CONTAINING PROTEIN 16"/>
    <property type="match status" value="1"/>
</dbReference>
<keyword evidence="2 3" id="KW-0040">ANK repeat</keyword>
<gene>
    <name evidence="4" type="ORF">CC80DRAFT_84859</name>
</gene>
<evidence type="ECO:0000313" key="5">
    <source>
        <dbReference type="Proteomes" id="UP000800035"/>
    </source>
</evidence>
<dbReference type="PROSITE" id="PS50297">
    <property type="entry name" value="ANK_REP_REGION"/>
    <property type="match status" value="2"/>
</dbReference>
<dbReference type="SUPFAM" id="SSF48403">
    <property type="entry name" value="Ankyrin repeat"/>
    <property type="match status" value="1"/>
</dbReference>
<dbReference type="SMART" id="SM00248">
    <property type="entry name" value="ANK"/>
    <property type="match status" value="4"/>
</dbReference>